<reference evidence="2 3" key="1">
    <citation type="journal article" date="2017" name="Mol. Biol. Evol.">
        <title>The 4-celled Tetrabaena socialis nuclear genome reveals the essential components for genetic control of cell number at the origin of multicellularity in the volvocine lineage.</title>
        <authorList>
            <person name="Featherston J."/>
            <person name="Arakaki Y."/>
            <person name="Hanschen E.R."/>
            <person name="Ferris P.J."/>
            <person name="Michod R.E."/>
            <person name="Olson B.J.S.C."/>
            <person name="Nozaki H."/>
            <person name="Durand P.M."/>
        </authorList>
    </citation>
    <scope>NUCLEOTIDE SEQUENCE [LARGE SCALE GENOMIC DNA]</scope>
    <source>
        <strain evidence="2 3">NIES-571</strain>
    </source>
</reference>
<dbReference type="SUPFAM" id="SSF52540">
    <property type="entry name" value="P-loop containing nucleoside triphosphate hydrolases"/>
    <property type="match status" value="1"/>
</dbReference>
<keyword evidence="3" id="KW-1185">Reference proteome</keyword>
<comment type="caution">
    <text evidence="2">The sequence shown here is derived from an EMBL/GenBank/DDBJ whole genome shotgun (WGS) entry which is preliminary data.</text>
</comment>
<dbReference type="Gene3D" id="3.40.50.300">
    <property type="entry name" value="P-loop containing nucleotide triphosphate hydrolases"/>
    <property type="match status" value="1"/>
</dbReference>
<name>A0A2J7ZIF2_9CHLO</name>
<evidence type="ECO:0000313" key="2">
    <source>
        <dbReference type="EMBL" id="PNH00046.1"/>
    </source>
</evidence>
<evidence type="ECO:0000259" key="1">
    <source>
        <dbReference type="Pfam" id="PF01637"/>
    </source>
</evidence>
<dbReference type="EMBL" id="PGGS01001764">
    <property type="protein sequence ID" value="PNH00046.1"/>
    <property type="molecule type" value="Genomic_DNA"/>
</dbReference>
<proteinExistence type="predicted"/>
<protein>
    <recommendedName>
        <fullName evidence="1">ATPase domain-containing protein</fullName>
    </recommendedName>
</protein>
<dbReference type="PANTHER" id="PTHR37096">
    <property type="entry name" value="YALI0E33429P"/>
    <property type="match status" value="1"/>
</dbReference>
<dbReference type="InterPro" id="IPR051667">
    <property type="entry name" value="Archaeal_ATPase_domain"/>
</dbReference>
<feature type="non-terminal residue" evidence="2">
    <location>
        <position position="1"/>
    </location>
</feature>
<gene>
    <name evidence="2" type="ORF">TSOC_014151</name>
</gene>
<dbReference type="Proteomes" id="UP000236333">
    <property type="component" value="Unassembled WGS sequence"/>
</dbReference>
<evidence type="ECO:0000313" key="3">
    <source>
        <dbReference type="Proteomes" id="UP000236333"/>
    </source>
</evidence>
<dbReference type="InterPro" id="IPR027417">
    <property type="entry name" value="P-loop_NTPase"/>
</dbReference>
<feature type="domain" description="ATPase" evidence="1">
    <location>
        <begin position="6"/>
        <end position="51"/>
    </location>
</feature>
<dbReference type="GO" id="GO:0005524">
    <property type="term" value="F:ATP binding"/>
    <property type="evidence" value="ECO:0007669"/>
    <property type="project" value="InterPro"/>
</dbReference>
<dbReference type="OrthoDB" id="258143at2759"/>
<dbReference type="AlphaFoldDB" id="A0A2J7ZIF2"/>
<dbReference type="InterPro" id="IPR011579">
    <property type="entry name" value="ATPase_dom"/>
</dbReference>
<accession>A0A2J7ZIF2</accession>
<dbReference type="PANTHER" id="PTHR37096:SF1">
    <property type="entry name" value="AAA+ ATPASE DOMAIN-CONTAINING PROTEIN"/>
    <property type="match status" value="1"/>
</dbReference>
<sequence>AAREPFYNRENEVSTLVSYLQRTPTSALVLTGPPDCGKTALLREVAARATALGPQPPGSNQQAFLVVDMRQRDTTNPAAFAAVLGRELEAQPWWLDVKPGVEGPGPSAMPLEQLLAMLEGWMDAAPAGNPRPVLVIGCMLSAAPSWPTKPSRFGD</sequence>
<organism evidence="2 3">
    <name type="scientific">Tetrabaena socialis</name>
    <dbReference type="NCBI Taxonomy" id="47790"/>
    <lineage>
        <taxon>Eukaryota</taxon>
        <taxon>Viridiplantae</taxon>
        <taxon>Chlorophyta</taxon>
        <taxon>core chlorophytes</taxon>
        <taxon>Chlorophyceae</taxon>
        <taxon>CS clade</taxon>
        <taxon>Chlamydomonadales</taxon>
        <taxon>Tetrabaenaceae</taxon>
        <taxon>Tetrabaena</taxon>
    </lineage>
</organism>
<dbReference type="Pfam" id="PF01637">
    <property type="entry name" value="ATPase_2"/>
    <property type="match status" value="1"/>
</dbReference>